<dbReference type="EMBL" id="AUVB01000038">
    <property type="protein sequence ID" value="KGE04102.1"/>
    <property type="molecule type" value="Genomic_DNA"/>
</dbReference>
<dbReference type="HOGENOM" id="CLU_3153503_0_0_6"/>
<proteinExistence type="predicted"/>
<dbReference type="RefSeq" id="WP_154664294.1">
    <property type="nucleotide sequence ID" value="NZ_KN234756.1"/>
</dbReference>
<organism evidence="1 2">
    <name type="scientific">Pseudohaliea rubra DSM 19751</name>
    <dbReference type="NCBI Taxonomy" id="1265313"/>
    <lineage>
        <taxon>Bacteria</taxon>
        <taxon>Pseudomonadati</taxon>
        <taxon>Pseudomonadota</taxon>
        <taxon>Gammaproteobacteria</taxon>
        <taxon>Cellvibrionales</taxon>
        <taxon>Halieaceae</taxon>
        <taxon>Pseudohaliea</taxon>
    </lineage>
</organism>
<evidence type="ECO:0000313" key="2">
    <source>
        <dbReference type="Proteomes" id="UP000029640"/>
    </source>
</evidence>
<protein>
    <submittedName>
        <fullName evidence="1">Uncharacterized protein</fullName>
    </submittedName>
</protein>
<accession>A0A095VRQ6</accession>
<keyword evidence="2" id="KW-1185">Reference proteome</keyword>
<name>A0A095VRQ6_9GAMM</name>
<gene>
    <name evidence="1" type="ORF">HRUBRA_01326</name>
</gene>
<dbReference type="AlphaFoldDB" id="A0A095VRQ6"/>
<dbReference type="Proteomes" id="UP000029640">
    <property type="component" value="Unassembled WGS sequence"/>
</dbReference>
<sequence length="48" mass="5146">MKNRPDTMLVLLAAFVLGVFVTLMLPASSSRTVAAPESPLQAGLVFER</sequence>
<comment type="caution">
    <text evidence="1">The sequence shown here is derived from an EMBL/GenBank/DDBJ whole genome shotgun (WGS) entry which is preliminary data.</text>
</comment>
<reference evidence="1 2" key="1">
    <citation type="journal article" date="2014" name="Genome Announc.">
        <title>Genome Sequence of Gammaproteobacterial Pseudohaliea rubra Type Strain DSM 19751, Isolated from Coastal Seawater of the Mediterranean Sea.</title>
        <authorList>
            <person name="Spring S."/>
            <person name="Fiebig A."/>
            <person name="Riedel T."/>
            <person name="Goker M."/>
            <person name="Klenk H.P."/>
        </authorList>
    </citation>
    <scope>NUCLEOTIDE SEQUENCE [LARGE SCALE GENOMIC DNA]</scope>
    <source>
        <strain evidence="1 2">DSM 19751</strain>
    </source>
</reference>
<evidence type="ECO:0000313" key="1">
    <source>
        <dbReference type="EMBL" id="KGE04102.1"/>
    </source>
</evidence>